<dbReference type="NCBIfam" id="TIGR00323">
    <property type="entry name" value="eIF-6"/>
    <property type="match status" value="1"/>
</dbReference>
<keyword evidence="1 3" id="KW-0396">Initiation factor</keyword>
<gene>
    <name evidence="3" type="primary">eif6</name>
    <name evidence="4" type="ORF">HA299_01355</name>
</gene>
<dbReference type="SUPFAM" id="SSF55909">
    <property type="entry name" value="Pentein"/>
    <property type="match status" value="1"/>
</dbReference>
<dbReference type="PIRSF" id="PIRSF006413">
    <property type="entry name" value="IF-6"/>
    <property type="match status" value="1"/>
</dbReference>
<dbReference type="GO" id="GO:0003743">
    <property type="term" value="F:translation initiation factor activity"/>
    <property type="evidence" value="ECO:0007669"/>
    <property type="project" value="UniProtKB-UniRule"/>
</dbReference>
<reference evidence="4" key="1">
    <citation type="journal article" date="2020" name="bioRxiv">
        <title>A rank-normalized archaeal taxonomy based on genome phylogeny resolves widespread incomplete and uneven classifications.</title>
        <authorList>
            <person name="Rinke C."/>
            <person name="Chuvochina M."/>
            <person name="Mussig A.J."/>
            <person name="Chaumeil P.-A."/>
            <person name="Waite D.W."/>
            <person name="Whitman W.B."/>
            <person name="Parks D.H."/>
            <person name="Hugenholtz P."/>
        </authorList>
    </citation>
    <scope>NUCLEOTIDE SEQUENCE</scope>
    <source>
        <strain evidence="4">UBA12518</strain>
    </source>
</reference>
<sequence length="227" mass="23819">MDERALEARRLSLEGSSNIGVFARCTEEYVLVCPSPRAVVHKLEQRLGVKVVEITLGSSVVVGSLACANSSGIVLTRFASDEEVAMLERATGCAVQRLHDRMTACGNIVLANDHGALVHPELSDTSIELIEETLGVRVVRGTVGGLFTVGMAAVATNEGALVHPRATSSEVSLVEDVLKVPADVGTVNFGSSLVGAGIIANTKGYLAGSDTTGFELGRIERALKFVE</sequence>
<comment type="function">
    <text evidence="3">Binds to the 50S ribosomal subunit and prevents its association with the 30S ribosomal subunit to form the 70S initiation complex.</text>
</comment>
<dbReference type="Gene3D" id="3.75.10.10">
    <property type="entry name" value="L-arginine/glycine Amidinotransferase, Chain A"/>
    <property type="match status" value="1"/>
</dbReference>
<evidence type="ECO:0000313" key="4">
    <source>
        <dbReference type="EMBL" id="HIH69259.1"/>
    </source>
</evidence>
<evidence type="ECO:0000256" key="3">
    <source>
        <dbReference type="HAMAP-Rule" id="MF_00032"/>
    </source>
</evidence>
<proteinExistence type="inferred from homology"/>
<dbReference type="Pfam" id="PF01912">
    <property type="entry name" value="eIF-6"/>
    <property type="match status" value="1"/>
</dbReference>
<dbReference type="SMART" id="SM00654">
    <property type="entry name" value="eIF6"/>
    <property type="match status" value="1"/>
</dbReference>
<dbReference type="RefSeq" id="WP_042686785.1">
    <property type="nucleotide sequence ID" value="NZ_DUIH01000006.1"/>
</dbReference>
<dbReference type="AlphaFoldDB" id="A0A832VZ49"/>
<protein>
    <recommendedName>
        <fullName evidence="3">Translation initiation factor 6</fullName>
        <shortName evidence="3">aIF-6</shortName>
    </recommendedName>
</protein>
<name>A0A832VZ49_9EURY</name>
<accession>A0A832VZ49</accession>
<evidence type="ECO:0000256" key="2">
    <source>
        <dbReference type="ARBA" id="ARBA00022917"/>
    </source>
</evidence>
<comment type="caution">
    <text evidence="4">The sequence shown here is derived from an EMBL/GenBank/DDBJ whole genome shotgun (WGS) entry which is preliminary data.</text>
</comment>
<dbReference type="GO" id="GO:0042256">
    <property type="term" value="P:cytosolic ribosome assembly"/>
    <property type="evidence" value="ECO:0007669"/>
    <property type="project" value="InterPro"/>
</dbReference>
<dbReference type="PANTHER" id="PTHR10784">
    <property type="entry name" value="TRANSLATION INITIATION FACTOR 6"/>
    <property type="match status" value="1"/>
</dbReference>
<comment type="similarity">
    <text evidence="3">Belongs to the eIF-6 family.</text>
</comment>
<evidence type="ECO:0000256" key="1">
    <source>
        <dbReference type="ARBA" id="ARBA00022540"/>
    </source>
</evidence>
<dbReference type="GO" id="GO:0043022">
    <property type="term" value="F:ribosome binding"/>
    <property type="evidence" value="ECO:0007669"/>
    <property type="project" value="InterPro"/>
</dbReference>
<dbReference type="EMBL" id="DUIH01000006">
    <property type="protein sequence ID" value="HIH69259.1"/>
    <property type="molecule type" value="Genomic_DNA"/>
</dbReference>
<dbReference type="InterPro" id="IPR002769">
    <property type="entry name" value="eIF6"/>
</dbReference>
<evidence type="ECO:0000313" key="5">
    <source>
        <dbReference type="Proteomes" id="UP000600363"/>
    </source>
</evidence>
<dbReference type="HAMAP" id="MF_00032">
    <property type="entry name" value="eIF_6"/>
    <property type="match status" value="1"/>
</dbReference>
<dbReference type="Proteomes" id="UP000600363">
    <property type="component" value="Unassembled WGS sequence"/>
</dbReference>
<organism evidence="4 5">
    <name type="scientific">Methermicoccus shengliensis</name>
    <dbReference type="NCBI Taxonomy" id="660064"/>
    <lineage>
        <taxon>Archaea</taxon>
        <taxon>Methanobacteriati</taxon>
        <taxon>Methanobacteriota</taxon>
        <taxon>Stenosarchaea group</taxon>
        <taxon>Methanomicrobia</taxon>
        <taxon>Methanosarcinales</taxon>
        <taxon>Methermicoccaceae</taxon>
        <taxon>Methermicoccus</taxon>
    </lineage>
</organism>
<keyword evidence="2 3" id="KW-0648">Protein biosynthesis</keyword>